<evidence type="ECO:0000259" key="9">
    <source>
        <dbReference type="Pfam" id="PF06902"/>
    </source>
</evidence>
<keyword evidence="11" id="KW-1185">Reference proteome</keyword>
<comment type="cofactor">
    <cofactor evidence="1">
        <name>[3Fe-4S] cluster</name>
        <dbReference type="ChEBI" id="CHEBI:21137"/>
    </cofactor>
</comment>
<comment type="function">
    <text evidence="8">Ferredoxins are iron-sulfur proteins that transfer electrons in a wide variety of metabolic reactions.</text>
</comment>
<accession>U5W3K0</accession>
<dbReference type="AlphaFoldDB" id="U5W3K0"/>
<evidence type="ECO:0000256" key="7">
    <source>
        <dbReference type="ARBA" id="ARBA00023291"/>
    </source>
</evidence>
<dbReference type="SUPFAM" id="SSF54862">
    <property type="entry name" value="4Fe-4S ferredoxins"/>
    <property type="match status" value="1"/>
</dbReference>
<dbReference type="InterPro" id="IPR001080">
    <property type="entry name" value="3Fe4S_ferredoxin"/>
</dbReference>
<dbReference type="EMBL" id="CP006272">
    <property type="protein sequence ID" value="AGZ42540.1"/>
    <property type="molecule type" value="Genomic_DNA"/>
</dbReference>
<evidence type="ECO:0000313" key="10">
    <source>
        <dbReference type="EMBL" id="AGZ42540.1"/>
    </source>
</evidence>
<evidence type="ECO:0000256" key="8">
    <source>
        <dbReference type="RuleBase" id="RU368020"/>
    </source>
</evidence>
<evidence type="ECO:0000256" key="2">
    <source>
        <dbReference type="ARBA" id="ARBA00022448"/>
    </source>
</evidence>
<dbReference type="InterPro" id="IPR051269">
    <property type="entry name" value="Fe-S_cluster_ET"/>
</dbReference>
<evidence type="ECO:0000256" key="1">
    <source>
        <dbReference type="ARBA" id="ARBA00001927"/>
    </source>
</evidence>
<dbReference type="Pfam" id="PF06902">
    <property type="entry name" value="Fer4_19"/>
    <property type="match status" value="1"/>
</dbReference>
<dbReference type="GO" id="GO:0005506">
    <property type="term" value="F:iron ion binding"/>
    <property type="evidence" value="ECO:0007669"/>
    <property type="project" value="UniProtKB-UniRule"/>
</dbReference>
<evidence type="ECO:0000313" key="11">
    <source>
        <dbReference type="Proteomes" id="UP000017746"/>
    </source>
</evidence>
<keyword evidence="5 8" id="KW-0408">Iron</keyword>
<sequence length="68" mass="6738">MSVHVAADRDLCVGAGNCVLTAPDVFDQDEEGLVAVLDTDPAAAADRVAQAVDLCPAGAITATGGKTP</sequence>
<gene>
    <name evidence="10" type="ORF">AFR_21340</name>
</gene>
<protein>
    <recommendedName>
        <fullName evidence="8">Ferredoxin</fullName>
    </recommendedName>
</protein>
<keyword evidence="3 8" id="KW-0479">Metal-binding</keyword>
<evidence type="ECO:0000256" key="4">
    <source>
        <dbReference type="ARBA" id="ARBA00022982"/>
    </source>
</evidence>
<evidence type="ECO:0000256" key="5">
    <source>
        <dbReference type="ARBA" id="ARBA00023004"/>
    </source>
</evidence>
<dbReference type="KEGG" id="afs:AFR_21340"/>
<organism evidence="10 11">
    <name type="scientific">Actinoplanes friuliensis DSM 7358</name>
    <dbReference type="NCBI Taxonomy" id="1246995"/>
    <lineage>
        <taxon>Bacteria</taxon>
        <taxon>Bacillati</taxon>
        <taxon>Actinomycetota</taxon>
        <taxon>Actinomycetes</taxon>
        <taxon>Micromonosporales</taxon>
        <taxon>Micromonosporaceae</taxon>
        <taxon>Actinoplanes</taxon>
    </lineage>
</organism>
<dbReference type="PRINTS" id="PR00352">
    <property type="entry name" value="3FE4SFRDOXIN"/>
</dbReference>
<keyword evidence="4 8" id="KW-0249">Electron transport</keyword>
<evidence type="ECO:0000256" key="3">
    <source>
        <dbReference type="ARBA" id="ARBA00022723"/>
    </source>
</evidence>
<keyword evidence="2 8" id="KW-0813">Transport</keyword>
<dbReference type="PANTHER" id="PTHR36923">
    <property type="entry name" value="FERREDOXIN"/>
    <property type="match status" value="1"/>
</dbReference>
<dbReference type="STRING" id="1246995.AFR_21340"/>
<dbReference type="Gene3D" id="3.30.70.20">
    <property type="match status" value="1"/>
</dbReference>
<dbReference type="GO" id="GO:0009055">
    <property type="term" value="F:electron transfer activity"/>
    <property type="evidence" value="ECO:0007669"/>
    <property type="project" value="UniProtKB-UniRule"/>
</dbReference>
<name>U5W3K0_9ACTN</name>
<dbReference type="HOGENOM" id="CLU_139698_6_0_11"/>
<feature type="domain" description="Divergent 4Fe-4S mono-cluster" evidence="9">
    <location>
        <begin position="3"/>
        <end position="61"/>
    </location>
</feature>
<dbReference type="PANTHER" id="PTHR36923:SF3">
    <property type="entry name" value="FERREDOXIN"/>
    <property type="match status" value="1"/>
</dbReference>
<dbReference type="InterPro" id="IPR010693">
    <property type="entry name" value="Divergent_4Fe-4S_mono-cluster"/>
</dbReference>
<dbReference type="Proteomes" id="UP000017746">
    <property type="component" value="Chromosome"/>
</dbReference>
<proteinExistence type="predicted"/>
<dbReference type="PATRIC" id="fig|1246995.3.peg.4329"/>
<evidence type="ECO:0000256" key="6">
    <source>
        <dbReference type="ARBA" id="ARBA00023014"/>
    </source>
</evidence>
<keyword evidence="6 8" id="KW-0411">Iron-sulfur</keyword>
<dbReference type="eggNOG" id="COG1141">
    <property type="taxonomic scope" value="Bacteria"/>
</dbReference>
<keyword evidence="7" id="KW-0003">3Fe-4S</keyword>
<reference evidence="10 11" key="1">
    <citation type="journal article" date="2014" name="J. Biotechnol.">
        <title>Complete genome sequence of the actinobacterium Actinoplanes friuliensis HAG 010964, producer of the lipopeptide antibiotic friulimycin.</title>
        <authorList>
            <person name="Ruckert C."/>
            <person name="Szczepanowski R."/>
            <person name="Albersmeier A."/>
            <person name="Goesmann A."/>
            <person name="Fischer N."/>
            <person name="Steinkamper A."/>
            <person name="Puhler A."/>
            <person name="Biener R."/>
            <person name="Schwartz D."/>
            <person name="Kalinowski J."/>
        </authorList>
    </citation>
    <scope>NUCLEOTIDE SEQUENCE [LARGE SCALE GENOMIC DNA]</scope>
    <source>
        <strain evidence="10 11">DSM 7358</strain>
    </source>
</reference>
<dbReference type="GO" id="GO:0051538">
    <property type="term" value="F:3 iron, 4 sulfur cluster binding"/>
    <property type="evidence" value="ECO:0007669"/>
    <property type="project" value="UniProtKB-KW"/>
</dbReference>